<evidence type="ECO:0000313" key="3">
    <source>
        <dbReference type="Proteomes" id="UP000051660"/>
    </source>
</evidence>
<feature type="transmembrane region" description="Helical" evidence="1">
    <location>
        <begin position="15"/>
        <end position="34"/>
    </location>
</feature>
<proteinExistence type="predicted"/>
<dbReference type="RefSeq" id="WP_057863182.1">
    <property type="nucleotide sequence ID" value="NZ_LLYB01000133.1"/>
</dbReference>
<organism evidence="2 3">
    <name type="scientific">Bradyrhizobium lablabi</name>
    <dbReference type="NCBI Taxonomy" id="722472"/>
    <lineage>
        <taxon>Bacteria</taxon>
        <taxon>Pseudomonadati</taxon>
        <taxon>Pseudomonadota</taxon>
        <taxon>Alphaproteobacteria</taxon>
        <taxon>Hyphomicrobiales</taxon>
        <taxon>Nitrobacteraceae</taxon>
        <taxon>Bradyrhizobium</taxon>
    </lineage>
</organism>
<evidence type="ECO:0000256" key="1">
    <source>
        <dbReference type="SAM" id="Phobius"/>
    </source>
</evidence>
<evidence type="ECO:0000313" key="2">
    <source>
        <dbReference type="EMBL" id="KRR15922.1"/>
    </source>
</evidence>
<keyword evidence="1" id="KW-1133">Transmembrane helix</keyword>
<dbReference type="EMBL" id="LLYB01000133">
    <property type="protein sequence ID" value="KRR15922.1"/>
    <property type="molecule type" value="Genomic_DNA"/>
</dbReference>
<dbReference type="AlphaFoldDB" id="A0A0R3M6P6"/>
<keyword evidence="1" id="KW-0812">Transmembrane</keyword>
<dbReference type="Proteomes" id="UP000051660">
    <property type="component" value="Unassembled WGS sequence"/>
</dbReference>
<accession>A0A0R3M6P6</accession>
<sequence length="66" mass="7093">MPFRRGGFALTPPSVVIFLISFILAVCALLVRYAHVSIPIITPSHVFDVLAIAYVVLTAGVLIRGV</sequence>
<gene>
    <name evidence="2" type="ORF">CQ14_29090</name>
</gene>
<feature type="transmembrane region" description="Helical" evidence="1">
    <location>
        <begin position="46"/>
        <end position="63"/>
    </location>
</feature>
<reference evidence="2 3" key="1">
    <citation type="submission" date="2014-03" db="EMBL/GenBank/DDBJ databases">
        <title>Bradyrhizobium valentinum sp. nov., isolated from effective nodules of Lupinus mariae-josephae, a lupine endemic of basic-lime soils in Eastern Spain.</title>
        <authorList>
            <person name="Duran D."/>
            <person name="Rey L."/>
            <person name="Navarro A."/>
            <person name="Busquets A."/>
            <person name="Imperial J."/>
            <person name="Ruiz-Argueso T."/>
        </authorList>
    </citation>
    <scope>NUCLEOTIDE SEQUENCE [LARGE SCALE GENOMIC DNA]</scope>
    <source>
        <strain evidence="2 3">CCBAU 23086</strain>
    </source>
</reference>
<keyword evidence="1" id="KW-0472">Membrane</keyword>
<comment type="caution">
    <text evidence="2">The sequence shown here is derived from an EMBL/GenBank/DDBJ whole genome shotgun (WGS) entry which is preliminary data.</text>
</comment>
<dbReference type="OrthoDB" id="8242921at2"/>
<protein>
    <submittedName>
        <fullName evidence="2">Uncharacterized protein</fullName>
    </submittedName>
</protein>
<name>A0A0R3M6P6_9BRAD</name>